<dbReference type="GO" id="GO:0016829">
    <property type="term" value="F:lyase activity"/>
    <property type="evidence" value="ECO:0007669"/>
    <property type="project" value="UniProtKB-KW"/>
</dbReference>
<dbReference type="Proteomes" id="UP001061862">
    <property type="component" value="Chromosome"/>
</dbReference>
<name>A0ABY6CG50_9HYPH</name>
<dbReference type="Pfam" id="PF05845">
    <property type="entry name" value="PhnH"/>
    <property type="match status" value="1"/>
</dbReference>
<evidence type="ECO:0000313" key="1">
    <source>
        <dbReference type="EMBL" id="UXN69971.1"/>
    </source>
</evidence>
<dbReference type="SUPFAM" id="SSF159709">
    <property type="entry name" value="PhnH-like"/>
    <property type="match status" value="1"/>
</dbReference>
<protein>
    <submittedName>
        <fullName evidence="1">Phosphonate C-P lyase system protein PhnH</fullName>
    </submittedName>
</protein>
<proteinExistence type="predicted"/>
<keyword evidence="1" id="KW-0456">Lyase</keyword>
<gene>
    <name evidence="1" type="primary">phnH</name>
    <name evidence="1" type="ORF">N8A98_22650</name>
</gene>
<dbReference type="Gene3D" id="3.40.50.11310">
    <property type="entry name" value="Bacterial phosphonate metabolism protein PhnH"/>
    <property type="match status" value="1"/>
</dbReference>
<dbReference type="RefSeq" id="WP_262168709.1">
    <property type="nucleotide sequence ID" value="NZ_CP104965.1"/>
</dbReference>
<organism evidence="1 2">
    <name type="scientific">Devosia neptuniae</name>
    <dbReference type="NCBI Taxonomy" id="191302"/>
    <lineage>
        <taxon>Bacteria</taxon>
        <taxon>Pseudomonadati</taxon>
        <taxon>Pseudomonadota</taxon>
        <taxon>Alphaproteobacteria</taxon>
        <taxon>Hyphomicrobiales</taxon>
        <taxon>Devosiaceae</taxon>
        <taxon>Devosia</taxon>
    </lineage>
</organism>
<dbReference type="InterPro" id="IPR038058">
    <property type="entry name" value="PhnH-like_sp"/>
</dbReference>
<evidence type="ECO:0000313" key="2">
    <source>
        <dbReference type="Proteomes" id="UP001061862"/>
    </source>
</evidence>
<dbReference type="NCBIfam" id="TIGR03292">
    <property type="entry name" value="PhnH_redo"/>
    <property type="match status" value="1"/>
</dbReference>
<accession>A0ABY6CG50</accession>
<dbReference type="PIRSF" id="PIRSF020680">
    <property type="entry name" value="PhnH"/>
    <property type="match status" value="1"/>
</dbReference>
<reference evidence="1 2" key="1">
    <citation type="submission" date="2022-09" db="EMBL/GenBank/DDBJ databases">
        <title>Interaction between co-microsymbionts with complementary sets of symbiotic genes in legume-rhizobium systems.</title>
        <authorList>
            <person name="Safronova V."/>
            <person name="Sazanova A."/>
            <person name="Afonin A."/>
            <person name="Chirak E."/>
        </authorList>
    </citation>
    <scope>NUCLEOTIDE SEQUENCE [LARGE SCALE GENOMIC DNA]</scope>
    <source>
        <strain evidence="1 2">A18/4-1</strain>
    </source>
</reference>
<dbReference type="EMBL" id="CP104965">
    <property type="protein sequence ID" value="UXN69971.1"/>
    <property type="molecule type" value="Genomic_DNA"/>
</dbReference>
<sequence length="199" mass="21163">MDNLMLDGGFADPVMQAQQGFRALMDALANPGTLQDLALDLTPPAPLTPELAAVLLTLCDHDTGVWLEPDLATEAVTGWLRFHIGSPLNVAPEQAQFAVLRDSNALKLKHFSPGTDIYPDRSTTIIVAVAALSGGDALVLKGPGIEHSVEISPLGLPEDFLDQWAENRAQFPRGVDLLLVADGAVIGLPRTTRIIGKDA</sequence>
<keyword evidence="2" id="KW-1185">Reference proteome</keyword>
<dbReference type="InterPro" id="IPR008772">
    <property type="entry name" value="Phosphonate_metab_PhnH"/>
</dbReference>